<proteinExistence type="predicted"/>
<dbReference type="InterPro" id="IPR057736">
    <property type="entry name" value="SAF_PseI/NeuA/NeuB"/>
</dbReference>
<sequence>MAETAWRTRGTDEKRPTDAERDTLVSSRKSLHAATDIPAGTTLEADHIRILRPSEGLSPRWFDAVVGTETTRAIASDDPISAADLAVDPTTGDR</sequence>
<dbReference type="InterPro" id="IPR051690">
    <property type="entry name" value="PseI-like"/>
</dbReference>
<dbReference type="SUPFAM" id="SSF51269">
    <property type="entry name" value="AFP III-like domain"/>
    <property type="match status" value="1"/>
</dbReference>
<dbReference type="PANTHER" id="PTHR42966">
    <property type="entry name" value="N-ACETYLNEURAMINATE SYNTHASE"/>
    <property type="match status" value="1"/>
</dbReference>
<protein>
    <submittedName>
        <fullName evidence="3">SAF domain-containing protein</fullName>
    </submittedName>
</protein>
<dbReference type="Proteomes" id="UP001596368">
    <property type="component" value="Unassembled WGS sequence"/>
</dbReference>
<keyword evidence="4" id="KW-1185">Reference proteome</keyword>
<feature type="compositionally biased region" description="Basic and acidic residues" evidence="1">
    <location>
        <begin position="9"/>
        <end position="23"/>
    </location>
</feature>
<organism evidence="3 4">
    <name type="scientific">Halobaculum litoreum</name>
    <dbReference type="NCBI Taxonomy" id="3031998"/>
    <lineage>
        <taxon>Archaea</taxon>
        <taxon>Methanobacteriati</taxon>
        <taxon>Methanobacteriota</taxon>
        <taxon>Stenosarchaea group</taxon>
        <taxon>Halobacteria</taxon>
        <taxon>Halobacteriales</taxon>
        <taxon>Haloferacaceae</taxon>
        <taxon>Halobaculum</taxon>
    </lineage>
</organism>
<dbReference type="CDD" id="cd11615">
    <property type="entry name" value="SAF_NeuB_like"/>
    <property type="match status" value="1"/>
</dbReference>
<dbReference type="Pfam" id="PF08666">
    <property type="entry name" value="SAF"/>
    <property type="match status" value="1"/>
</dbReference>
<dbReference type="AlphaFoldDB" id="A0ABD5XRC1"/>
<dbReference type="PANTHER" id="PTHR42966:SF1">
    <property type="entry name" value="SIALIC ACID SYNTHASE"/>
    <property type="match status" value="1"/>
</dbReference>
<dbReference type="SMART" id="SM00858">
    <property type="entry name" value="SAF"/>
    <property type="match status" value="1"/>
</dbReference>
<dbReference type="PROSITE" id="PS50844">
    <property type="entry name" value="AFP_LIKE"/>
    <property type="match status" value="1"/>
</dbReference>
<feature type="region of interest" description="Disordered" evidence="1">
    <location>
        <begin position="1"/>
        <end position="35"/>
    </location>
</feature>
<reference evidence="3 4" key="1">
    <citation type="journal article" date="2019" name="Int. J. Syst. Evol. Microbiol.">
        <title>The Global Catalogue of Microorganisms (GCM) 10K type strain sequencing project: providing services to taxonomists for standard genome sequencing and annotation.</title>
        <authorList>
            <consortium name="The Broad Institute Genomics Platform"/>
            <consortium name="The Broad Institute Genome Sequencing Center for Infectious Disease"/>
            <person name="Wu L."/>
            <person name="Ma J."/>
        </authorList>
    </citation>
    <scope>NUCLEOTIDE SEQUENCE [LARGE SCALE GENOMIC DNA]</scope>
    <source>
        <strain evidence="3 4">DT92</strain>
    </source>
</reference>
<dbReference type="EMBL" id="JBHSZG010000001">
    <property type="protein sequence ID" value="MFC7136061.1"/>
    <property type="molecule type" value="Genomic_DNA"/>
</dbReference>
<feature type="domain" description="AFP-like" evidence="2">
    <location>
        <begin position="30"/>
        <end position="88"/>
    </location>
</feature>
<dbReference type="InterPro" id="IPR036732">
    <property type="entry name" value="AFP_Neu5c_C_sf"/>
</dbReference>
<evidence type="ECO:0000256" key="1">
    <source>
        <dbReference type="SAM" id="MobiDB-lite"/>
    </source>
</evidence>
<gene>
    <name evidence="3" type="ORF">ACFQRB_04860</name>
</gene>
<evidence type="ECO:0000313" key="3">
    <source>
        <dbReference type="EMBL" id="MFC7136061.1"/>
    </source>
</evidence>
<comment type="caution">
    <text evidence="3">The sequence shown here is derived from an EMBL/GenBank/DDBJ whole genome shotgun (WGS) entry which is preliminary data.</text>
</comment>
<dbReference type="InterPro" id="IPR006190">
    <property type="entry name" value="SAF_AFP_Neu5Ac"/>
</dbReference>
<evidence type="ECO:0000259" key="2">
    <source>
        <dbReference type="PROSITE" id="PS50844"/>
    </source>
</evidence>
<dbReference type="InterPro" id="IPR013974">
    <property type="entry name" value="SAF"/>
</dbReference>
<name>A0ABD5XRC1_9EURY</name>
<evidence type="ECO:0000313" key="4">
    <source>
        <dbReference type="Proteomes" id="UP001596368"/>
    </source>
</evidence>
<dbReference type="Gene3D" id="3.90.1210.10">
    <property type="entry name" value="Antifreeze-like/N-acetylneuraminic acid synthase C-terminal domain"/>
    <property type="match status" value="1"/>
</dbReference>
<accession>A0ABD5XRC1</accession>